<organism evidence="1 2">
    <name type="scientific">Nocardioides ginsengisegetis</name>
    <dbReference type="NCBI Taxonomy" id="661491"/>
    <lineage>
        <taxon>Bacteria</taxon>
        <taxon>Bacillati</taxon>
        <taxon>Actinomycetota</taxon>
        <taxon>Actinomycetes</taxon>
        <taxon>Propionibacteriales</taxon>
        <taxon>Nocardioidaceae</taxon>
        <taxon>Nocardioides</taxon>
    </lineage>
</organism>
<gene>
    <name evidence="1" type="ORF">FB382_002799</name>
</gene>
<keyword evidence="2" id="KW-1185">Reference proteome</keyword>
<reference evidence="1 2" key="1">
    <citation type="submission" date="2020-07" db="EMBL/GenBank/DDBJ databases">
        <title>Sequencing the genomes of 1000 actinobacteria strains.</title>
        <authorList>
            <person name="Klenk H.-P."/>
        </authorList>
    </citation>
    <scope>NUCLEOTIDE SEQUENCE [LARGE SCALE GENOMIC DNA]</scope>
    <source>
        <strain evidence="1 2">DSM 21349</strain>
    </source>
</reference>
<sequence length="127" mass="14104">MTVTAEEKAGTAFARALVAKDRDAVLEVLAPDLDFRGVTPGRAWEAGSAEAFVDEILLGTWFSPEKTFDSLEDVRTAEVAHRHSVTYRMRLTLPEGPHVCEQHAYYEVTDGRISWLRIVCSGILPLT</sequence>
<dbReference type="AlphaFoldDB" id="A0A7W3PAE0"/>
<dbReference type="Proteomes" id="UP000580910">
    <property type="component" value="Unassembled WGS sequence"/>
</dbReference>
<dbReference type="RefSeq" id="WP_182540071.1">
    <property type="nucleotide sequence ID" value="NZ_JACGXA010000001.1"/>
</dbReference>
<dbReference type="InterPro" id="IPR032710">
    <property type="entry name" value="NTF2-like_dom_sf"/>
</dbReference>
<proteinExistence type="predicted"/>
<dbReference type="SUPFAM" id="SSF54427">
    <property type="entry name" value="NTF2-like"/>
    <property type="match status" value="1"/>
</dbReference>
<dbReference type="Gene3D" id="3.10.450.50">
    <property type="match status" value="1"/>
</dbReference>
<accession>A0A7W3PAE0</accession>
<comment type="caution">
    <text evidence="1">The sequence shown here is derived from an EMBL/GenBank/DDBJ whole genome shotgun (WGS) entry which is preliminary data.</text>
</comment>
<dbReference type="EMBL" id="JACGXA010000001">
    <property type="protein sequence ID" value="MBA8804508.1"/>
    <property type="molecule type" value="Genomic_DNA"/>
</dbReference>
<evidence type="ECO:0000313" key="2">
    <source>
        <dbReference type="Proteomes" id="UP000580910"/>
    </source>
</evidence>
<name>A0A7W3PAE0_9ACTN</name>
<evidence type="ECO:0000313" key="1">
    <source>
        <dbReference type="EMBL" id="MBA8804508.1"/>
    </source>
</evidence>
<evidence type="ECO:0008006" key="3">
    <source>
        <dbReference type="Google" id="ProtNLM"/>
    </source>
</evidence>
<protein>
    <recommendedName>
        <fullName evidence="3">SnoaL-like domain-containing protein</fullName>
    </recommendedName>
</protein>